<proteinExistence type="predicted"/>
<evidence type="ECO:0000313" key="1">
    <source>
        <dbReference type="EMBL" id="QBE98389.1"/>
    </source>
</evidence>
<dbReference type="EMBL" id="CP035945">
    <property type="protein sequence ID" value="QBE98389.1"/>
    <property type="molecule type" value="Genomic_DNA"/>
</dbReference>
<sequence>MSVNYRVSYFLDRFDFPVPQQLVEKYYRYKLGHPCFLMKQNGRWTIVSVQQ</sequence>
<reference evidence="1 2" key="1">
    <citation type="submission" date="2019-01" db="EMBL/GenBank/DDBJ databases">
        <title>PMF-metabolizing Aryl O-demethylase.</title>
        <authorList>
            <person name="Kim M."/>
        </authorList>
    </citation>
    <scope>NUCLEOTIDE SEQUENCE [LARGE SCALE GENOMIC DNA]</scope>
    <source>
        <strain evidence="1 2">PMF1</strain>
    </source>
</reference>
<dbReference type="GeneID" id="75055986"/>
<accession>A0A4P6M1D1</accession>
<dbReference type="Proteomes" id="UP000289794">
    <property type="component" value="Chromosome"/>
</dbReference>
<protein>
    <submittedName>
        <fullName evidence="1">Uncharacterized protein</fullName>
    </submittedName>
</protein>
<dbReference type="AlphaFoldDB" id="A0A4P6M1D1"/>
<dbReference type="RefSeq" id="WP_018598208.1">
    <property type="nucleotide sequence ID" value="NZ_AP031416.1"/>
</dbReference>
<evidence type="ECO:0000313" key="2">
    <source>
        <dbReference type="Proteomes" id="UP000289794"/>
    </source>
</evidence>
<organism evidence="1 2">
    <name type="scientific">Blautia producta</name>
    <dbReference type="NCBI Taxonomy" id="33035"/>
    <lineage>
        <taxon>Bacteria</taxon>
        <taxon>Bacillati</taxon>
        <taxon>Bacillota</taxon>
        <taxon>Clostridia</taxon>
        <taxon>Lachnospirales</taxon>
        <taxon>Lachnospiraceae</taxon>
        <taxon>Blautia</taxon>
    </lineage>
</organism>
<gene>
    <name evidence="1" type="ORF">PMF13cell1_03955</name>
</gene>
<name>A0A4P6M1D1_9FIRM</name>
<dbReference type="KEGG" id="bpro:PMF13cell1_03955"/>